<protein>
    <recommendedName>
        <fullName evidence="2">RNase H type-1 domain-containing protein</fullName>
    </recommendedName>
</protein>
<evidence type="ECO:0000313" key="1">
    <source>
        <dbReference type="EMBL" id="ESA01168.1"/>
    </source>
</evidence>
<accession>U9T4B3</accession>
<organism evidence="1">
    <name type="scientific">Rhizophagus irregularis (strain DAOM 181602 / DAOM 197198 / MUCL 43194)</name>
    <name type="common">Arbuscular mycorrhizal fungus</name>
    <name type="synonym">Glomus intraradices</name>
    <dbReference type="NCBI Taxonomy" id="747089"/>
    <lineage>
        <taxon>Eukaryota</taxon>
        <taxon>Fungi</taxon>
        <taxon>Fungi incertae sedis</taxon>
        <taxon>Mucoromycota</taxon>
        <taxon>Glomeromycotina</taxon>
        <taxon>Glomeromycetes</taxon>
        <taxon>Glomerales</taxon>
        <taxon>Glomeraceae</taxon>
        <taxon>Rhizophagus</taxon>
    </lineage>
</organism>
<sequence>MDDSTLISSSKAGMEFMLSITEEFYTLNNVHANSAKYVLLFSSDPSSVIFFGLSPPPLINNNTLTLTSLALTTSFRFLGVWFSLSASSQFVLKQARSMVKDMAALLTLKKLLAQHVAYLYNAVLLSRLEFRLQTSLFFDSIVQSIIFPMFSIIKRKAGLASTTPLALLYLKIPFSIQHAFCQFMGAESCPTTIDLTPWSQILSLYSHSLFNSLLFSSRLNITWSLLFRPPRKDLPQLSLPVENFFYHGLIFDIWELLEKKDGFLLASPLLLDNTVPDGQYHPLWTLSYDRITQTLLVGCICITYSKKDLAIMSYWLPSAGPESTSFHPCSGCSYHVQLTDTVTYPTKNAKVFAIGRPIKLSTSLAYASSLAMVYFNLPLNGFFLASTSGNSPSMSFAWLVLDNDNLILESSSDVIPLTYPSALRSETFALLSVLKALAPYSSATVNTDCASPISLWSQFVDKPFLPKLLRQPNHLLWLSIRHHIHNKHLSITPQKVPAHADDISLSRFSHLAPVEYFDWKVLLDMLPTLTALQKRKPSLYPPDWLCPLCHFASEDMNHLWICPYIIPDASPKSIYHKLILSFHDACVTSFSELASFSDTFLLEFFTLDCWNFTTSSPSYLWLTRGLYPVDLVQHLCKHFPKNKIFEILTSHLSDLHKQLYWNIWMPCNVFFHLWLNSQNLAFADSHSSTFFSSPSSSLTTFGSSLATVSQDSWISWISSSIIRGGSWISHLDFLRRLT</sequence>
<dbReference type="EMBL" id="KI296692">
    <property type="protein sequence ID" value="ESA01168.1"/>
    <property type="molecule type" value="Genomic_DNA"/>
</dbReference>
<dbReference type="VEuPathDB" id="FungiDB:RhiirFUN_011969"/>
<proteinExistence type="predicted"/>
<evidence type="ECO:0008006" key="2">
    <source>
        <dbReference type="Google" id="ProtNLM"/>
    </source>
</evidence>
<name>U9T4B3_RHIID</name>
<feature type="non-terminal residue" evidence="1">
    <location>
        <position position="738"/>
    </location>
</feature>
<dbReference type="HOGENOM" id="CLU_002435_1_0_1"/>
<dbReference type="AlphaFoldDB" id="U9T4B3"/>
<gene>
    <name evidence="1" type="ORF">GLOINDRAFT_7798</name>
</gene>
<reference evidence="1" key="1">
    <citation type="submission" date="2013-07" db="EMBL/GenBank/DDBJ databases">
        <title>The genome of an arbuscular mycorrhizal fungus provides insights into the evolution of the oldest plant symbiosis.</title>
        <authorList>
            <consortium name="DOE Joint Genome Institute"/>
            <person name="Tisserant E."/>
            <person name="Malbreil M."/>
            <person name="Kuo A."/>
            <person name="Kohler A."/>
            <person name="Symeonidi A."/>
            <person name="Balestrini R."/>
            <person name="Charron P."/>
            <person name="Duensing N."/>
            <person name="Frei-dit-Frey N."/>
            <person name="Gianinazzi-Pearson V."/>
            <person name="Gilbert B."/>
            <person name="Handa Y."/>
            <person name="Hijri M."/>
            <person name="Kaul R."/>
            <person name="Kawaguchi M."/>
            <person name="Krajinski F."/>
            <person name="Lammers P."/>
            <person name="Lapierre D."/>
            <person name="Masclaux F.G."/>
            <person name="Murat C."/>
            <person name="Morin E."/>
            <person name="Ndikumana S."/>
            <person name="Pagni M."/>
            <person name="Petitpierre D."/>
            <person name="Requena N."/>
            <person name="Rosikiewicz P."/>
            <person name="Riley R."/>
            <person name="Saito K."/>
            <person name="San Clemente H."/>
            <person name="Shapiro H."/>
            <person name="van Tuinen D."/>
            <person name="Becard G."/>
            <person name="Bonfante P."/>
            <person name="Paszkowski U."/>
            <person name="Shachar-Hill Y."/>
            <person name="Young J.P."/>
            <person name="Sanders I.R."/>
            <person name="Henrissat B."/>
            <person name="Rensing S.A."/>
            <person name="Grigoriev I.V."/>
            <person name="Corradi N."/>
            <person name="Roux C."/>
            <person name="Martin F."/>
        </authorList>
    </citation>
    <scope>NUCLEOTIDE SEQUENCE</scope>
    <source>
        <strain evidence="1">DAOM 197198</strain>
    </source>
</reference>